<dbReference type="AlphaFoldDB" id="A0A443RV59"/>
<dbReference type="InterPro" id="IPR036259">
    <property type="entry name" value="MFS_trans_sf"/>
</dbReference>
<sequence>MGFTLTAFATITTNLAAELTHPQPESISTGLLLITAELSATIATLIIEYFVAEFSNKITIISYYCVTLLIAMVLTYFIKNDHVNREVHEMSPINNKELKTQYVVNDVNEN</sequence>
<evidence type="ECO:0000313" key="2">
    <source>
        <dbReference type="EMBL" id="RWS19253.1"/>
    </source>
</evidence>
<dbReference type="VEuPathDB" id="VectorBase:LDEU012787"/>
<dbReference type="SUPFAM" id="SSF103473">
    <property type="entry name" value="MFS general substrate transporter"/>
    <property type="match status" value="1"/>
</dbReference>
<feature type="transmembrane region" description="Helical" evidence="1">
    <location>
        <begin position="26"/>
        <end position="51"/>
    </location>
</feature>
<name>A0A443RV59_9ACAR</name>
<dbReference type="Proteomes" id="UP000288716">
    <property type="component" value="Unassembled WGS sequence"/>
</dbReference>
<evidence type="ECO:0000256" key="1">
    <source>
        <dbReference type="SAM" id="Phobius"/>
    </source>
</evidence>
<accession>A0A443RV59</accession>
<gene>
    <name evidence="2" type="ORF">B4U80_14469</name>
</gene>
<keyword evidence="3" id="KW-1185">Reference proteome</keyword>
<keyword evidence="2" id="KW-0675">Receptor</keyword>
<proteinExistence type="predicted"/>
<dbReference type="EMBL" id="NCKV01028329">
    <property type="protein sequence ID" value="RWS19253.1"/>
    <property type="molecule type" value="Genomic_DNA"/>
</dbReference>
<organism evidence="2 3">
    <name type="scientific">Leptotrombidium deliense</name>
    <dbReference type="NCBI Taxonomy" id="299467"/>
    <lineage>
        <taxon>Eukaryota</taxon>
        <taxon>Metazoa</taxon>
        <taxon>Ecdysozoa</taxon>
        <taxon>Arthropoda</taxon>
        <taxon>Chelicerata</taxon>
        <taxon>Arachnida</taxon>
        <taxon>Acari</taxon>
        <taxon>Acariformes</taxon>
        <taxon>Trombidiformes</taxon>
        <taxon>Prostigmata</taxon>
        <taxon>Anystina</taxon>
        <taxon>Parasitengona</taxon>
        <taxon>Trombiculoidea</taxon>
        <taxon>Trombiculidae</taxon>
        <taxon>Leptotrombidium</taxon>
    </lineage>
</organism>
<reference evidence="2 3" key="1">
    <citation type="journal article" date="2018" name="Gigascience">
        <title>Genomes of trombidid mites reveal novel predicted allergens and laterally-transferred genes associated with secondary metabolism.</title>
        <authorList>
            <person name="Dong X."/>
            <person name="Chaisiri K."/>
            <person name="Xia D."/>
            <person name="Armstrong S.D."/>
            <person name="Fang Y."/>
            <person name="Donnelly M.J."/>
            <person name="Kadowaki T."/>
            <person name="McGarry J.W."/>
            <person name="Darby A.C."/>
            <person name="Makepeace B.L."/>
        </authorList>
    </citation>
    <scope>NUCLEOTIDE SEQUENCE [LARGE SCALE GENOMIC DNA]</scope>
    <source>
        <strain evidence="2">UoL-UT</strain>
    </source>
</reference>
<keyword evidence="1" id="KW-0472">Membrane</keyword>
<keyword evidence="1" id="KW-0812">Transmembrane</keyword>
<comment type="caution">
    <text evidence="2">The sequence shown here is derived from an EMBL/GenBank/DDBJ whole genome shotgun (WGS) entry which is preliminary data.</text>
</comment>
<protein>
    <submittedName>
        <fullName evidence="2">Feline leukemia virus subgroup C receptor-related protein 2-like protein</fullName>
    </submittedName>
</protein>
<feature type="transmembrane region" description="Helical" evidence="1">
    <location>
        <begin position="58"/>
        <end position="78"/>
    </location>
</feature>
<evidence type="ECO:0000313" key="3">
    <source>
        <dbReference type="Proteomes" id="UP000288716"/>
    </source>
</evidence>
<keyword evidence="1" id="KW-1133">Transmembrane helix</keyword>